<keyword evidence="1" id="KW-0812">Transmembrane</keyword>
<dbReference type="STRING" id="358681.BBR47_45660"/>
<name>C0ZJG8_BREBN</name>
<feature type="transmembrane region" description="Helical" evidence="1">
    <location>
        <begin position="38"/>
        <end position="59"/>
    </location>
</feature>
<organism evidence="2 3">
    <name type="scientific">Brevibacillus brevis (strain 47 / JCM 6285 / NBRC 100599)</name>
    <dbReference type="NCBI Taxonomy" id="358681"/>
    <lineage>
        <taxon>Bacteria</taxon>
        <taxon>Bacillati</taxon>
        <taxon>Bacillota</taxon>
        <taxon>Bacilli</taxon>
        <taxon>Bacillales</taxon>
        <taxon>Paenibacillaceae</taxon>
        <taxon>Brevibacillus</taxon>
    </lineage>
</organism>
<accession>C0ZJG8</accession>
<gene>
    <name evidence="2" type="ordered locus">BBR47_45660</name>
</gene>
<keyword evidence="1" id="KW-1133">Transmembrane helix</keyword>
<protein>
    <submittedName>
        <fullName evidence="2">Uncharacterized protein</fullName>
    </submittedName>
</protein>
<dbReference type="EMBL" id="AP008955">
    <property type="protein sequence ID" value="BAH45543.1"/>
    <property type="molecule type" value="Genomic_DNA"/>
</dbReference>
<dbReference type="Proteomes" id="UP000001877">
    <property type="component" value="Chromosome"/>
</dbReference>
<evidence type="ECO:0000313" key="2">
    <source>
        <dbReference type="EMBL" id="BAH45543.1"/>
    </source>
</evidence>
<dbReference type="HOGENOM" id="CLU_2680471_0_0_9"/>
<evidence type="ECO:0000256" key="1">
    <source>
        <dbReference type="SAM" id="Phobius"/>
    </source>
</evidence>
<dbReference type="AlphaFoldDB" id="C0ZJG8"/>
<evidence type="ECO:0000313" key="3">
    <source>
        <dbReference type="Proteomes" id="UP000001877"/>
    </source>
</evidence>
<sequence>MLGKPCHMFSSRLYPLYVRAVSFQTCDRAFELLTFIELFKSFLGLVMVDFLCLLIILSYRIMIVKHFGFVLTTQ</sequence>
<keyword evidence="3" id="KW-1185">Reference proteome</keyword>
<reference evidence="2 3" key="1">
    <citation type="submission" date="2005-03" db="EMBL/GenBank/DDBJ databases">
        <title>Brevibacillus brevis strain 47, complete genome.</title>
        <authorList>
            <person name="Hosoyama A."/>
            <person name="Yamada R."/>
            <person name="Hongo Y."/>
            <person name="Terui Y."/>
            <person name="Ankai A."/>
            <person name="Masuyama W."/>
            <person name="Sekiguchi M."/>
            <person name="Takeda T."/>
            <person name="Asano K."/>
            <person name="Ohji S."/>
            <person name="Ichikawa N."/>
            <person name="Narita S."/>
            <person name="Aoki N."/>
            <person name="Miura H."/>
            <person name="Matsushita S."/>
            <person name="Sekigawa T."/>
            <person name="Yamagata H."/>
            <person name="Yoshikawa H."/>
            <person name="Udaka S."/>
            <person name="Tanikawa S."/>
            <person name="Fujita N."/>
        </authorList>
    </citation>
    <scope>NUCLEOTIDE SEQUENCE [LARGE SCALE GENOMIC DNA]</scope>
    <source>
        <strain evidence="3">47 / JCM 6285 / NBRC 100599</strain>
    </source>
</reference>
<proteinExistence type="predicted"/>
<keyword evidence="1" id="KW-0472">Membrane</keyword>
<dbReference type="KEGG" id="bbe:BBR47_45660"/>